<evidence type="ECO:0000313" key="2">
    <source>
        <dbReference type="EMBL" id="MFC6170926.1"/>
    </source>
</evidence>
<organism evidence="2 3">
    <name type="scientific">Loigolactobacillus jiayinensis</name>
    <dbReference type="NCBI Taxonomy" id="2486016"/>
    <lineage>
        <taxon>Bacteria</taxon>
        <taxon>Bacillati</taxon>
        <taxon>Bacillota</taxon>
        <taxon>Bacilli</taxon>
        <taxon>Lactobacillales</taxon>
        <taxon>Lactobacillaceae</taxon>
        <taxon>Loigolactobacillus</taxon>
    </lineage>
</organism>
<dbReference type="RefSeq" id="WP_125552418.1">
    <property type="nucleotide sequence ID" value="NZ_JBHSSL010000056.1"/>
</dbReference>
<keyword evidence="1" id="KW-0472">Membrane</keyword>
<reference evidence="3" key="1">
    <citation type="journal article" date="2019" name="Int. J. Syst. Evol. Microbiol.">
        <title>The Global Catalogue of Microorganisms (GCM) 10K type strain sequencing project: providing services to taxonomists for standard genome sequencing and annotation.</title>
        <authorList>
            <consortium name="The Broad Institute Genomics Platform"/>
            <consortium name="The Broad Institute Genome Sequencing Center for Infectious Disease"/>
            <person name="Wu L."/>
            <person name="Ma J."/>
        </authorList>
    </citation>
    <scope>NUCLEOTIDE SEQUENCE [LARGE SCALE GENOMIC DNA]</scope>
    <source>
        <strain evidence="3">CCM 8904</strain>
    </source>
</reference>
<keyword evidence="3" id="KW-1185">Reference proteome</keyword>
<keyword evidence="1" id="KW-1133">Transmembrane helix</keyword>
<accession>A0ABW1REC6</accession>
<proteinExistence type="predicted"/>
<sequence length="96" mass="11025">MSLLAIVTGFLTLANYYFLTGQTYSPLIGSLLQTVLLIATIRAVFSYRGRKQRSDYQQRGYQIFTWRFAIIIFSFLGNIAVFVVILLNLFGQLNQF</sequence>
<protein>
    <submittedName>
        <fullName evidence="2">Uncharacterized protein</fullName>
    </submittedName>
</protein>
<feature type="transmembrane region" description="Helical" evidence="1">
    <location>
        <begin position="66"/>
        <end position="90"/>
    </location>
</feature>
<evidence type="ECO:0000256" key="1">
    <source>
        <dbReference type="SAM" id="Phobius"/>
    </source>
</evidence>
<gene>
    <name evidence="2" type="ORF">ACFQGP_10090</name>
</gene>
<evidence type="ECO:0000313" key="3">
    <source>
        <dbReference type="Proteomes" id="UP001596289"/>
    </source>
</evidence>
<comment type="caution">
    <text evidence="2">The sequence shown here is derived from an EMBL/GenBank/DDBJ whole genome shotgun (WGS) entry which is preliminary data.</text>
</comment>
<keyword evidence="1" id="KW-0812">Transmembrane</keyword>
<dbReference type="EMBL" id="JBHSSL010000056">
    <property type="protein sequence ID" value="MFC6170926.1"/>
    <property type="molecule type" value="Genomic_DNA"/>
</dbReference>
<dbReference type="Proteomes" id="UP001596289">
    <property type="component" value="Unassembled WGS sequence"/>
</dbReference>
<name>A0ABW1REC6_9LACO</name>
<feature type="transmembrane region" description="Helical" evidence="1">
    <location>
        <begin position="24"/>
        <end position="45"/>
    </location>
</feature>